<evidence type="ECO:0000313" key="2">
    <source>
        <dbReference type="EMBL" id="CAK55817.1"/>
    </source>
</evidence>
<dbReference type="AlphaFoldDB" id="A0BBA0"/>
<accession>A0BBA0</accession>
<dbReference type="HOGENOM" id="CLU_2042593_0_0_1"/>
<evidence type="ECO:0000313" key="3">
    <source>
        <dbReference type="Proteomes" id="UP000000600"/>
    </source>
</evidence>
<reference evidence="2 3" key="1">
    <citation type="journal article" date="2006" name="Nature">
        <title>Global trends of whole-genome duplications revealed by the ciliate Paramecium tetraurelia.</title>
        <authorList>
            <consortium name="Genoscope"/>
            <person name="Aury J.-M."/>
            <person name="Jaillon O."/>
            <person name="Duret L."/>
            <person name="Noel B."/>
            <person name="Jubin C."/>
            <person name="Porcel B.M."/>
            <person name="Segurens B."/>
            <person name="Daubin V."/>
            <person name="Anthouard V."/>
            <person name="Aiach N."/>
            <person name="Arnaiz O."/>
            <person name="Billaut A."/>
            <person name="Beisson J."/>
            <person name="Blanc I."/>
            <person name="Bouhouche K."/>
            <person name="Camara F."/>
            <person name="Duharcourt S."/>
            <person name="Guigo R."/>
            <person name="Gogendeau D."/>
            <person name="Katinka M."/>
            <person name="Keller A.-M."/>
            <person name="Kissmehl R."/>
            <person name="Klotz C."/>
            <person name="Koll F."/>
            <person name="Le Moue A."/>
            <person name="Lepere C."/>
            <person name="Malinsky S."/>
            <person name="Nowacki M."/>
            <person name="Nowak J.K."/>
            <person name="Plattner H."/>
            <person name="Poulain J."/>
            <person name="Ruiz F."/>
            <person name="Serrano V."/>
            <person name="Zagulski M."/>
            <person name="Dessen P."/>
            <person name="Betermier M."/>
            <person name="Weissenbach J."/>
            <person name="Scarpelli C."/>
            <person name="Schachter V."/>
            <person name="Sperling L."/>
            <person name="Meyer E."/>
            <person name="Cohen J."/>
            <person name="Wincker P."/>
        </authorList>
    </citation>
    <scope>NUCLEOTIDE SEQUENCE [LARGE SCALE GENOMIC DNA]</scope>
    <source>
        <strain evidence="2 3">Stock d4-2</strain>
    </source>
</reference>
<feature type="signal peptide" evidence="1">
    <location>
        <begin position="1"/>
        <end position="16"/>
    </location>
</feature>
<evidence type="ECO:0000256" key="1">
    <source>
        <dbReference type="SAM" id="SignalP"/>
    </source>
</evidence>
<gene>
    <name evidence="2" type="ORF">GSPATT00000252001</name>
</gene>
<dbReference type="GeneID" id="5008999"/>
<organism evidence="2 3">
    <name type="scientific">Paramecium tetraurelia</name>
    <dbReference type="NCBI Taxonomy" id="5888"/>
    <lineage>
        <taxon>Eukaryota</taxon>
        <taxon>Sar</taxon>
        <taxon>Alveolata</taxon>
        <taxon>Ciliophora</taxon>
        <taxon>Intramacronucleata</taxon>
        <taxon>Oligohymenophorea</taxon>
        <taxon>Peniculida</taxon>
        <taxon>Parameciidae</taxon>
        <taxon>Paramecium</taxon>
    </lineage>
</organism>
<dbReference type="InParanoid" id="A0BBA0"/>
<proteinExistence type="predicted"/>
<name>A0BBA0_PARTE</name>
<dbReference type="RefSeq" id="XP_001423215.1">
    <property type="nucleotide sequence ID" value="XM_001423178.2"/>
</dbReference>
<keyword evidence="3" id="KW-1185">Reference proteome</keyword>
<evidence type="ECO:0008006" key="4">
    <source>
        <dbReference type="Google" id="ProtNLM"/>
    </source>
</evidence>
<keyword evidence="1" id="KW-0732">Signal</keyword>
<dbReference type="KEGG" id="ptm:GSPATT00000252001"/>
<feature type="chain" id="PRO_5002622362" description="Transmembrane protein" evidence="1">
    <location>
        <begin position="17"/>
        <end position="121"/>
    </location>
</feature>
<sequence length="121" mass="14780">MIQLILLMQLFKKFFGLLYQLLIGLKEYKRIIFKKQVDTYYCFIKKNLLLFFPMNLKVHKTLELLENLQEQLVCKIRNIILQKTRFQSSVNNFCQYFIYSLKQKDNFFMIIFTMLNCLIII</sequence>
<dbReference type="Proteomes" id="UP000000600">
    <property type="component" value="Unassembled WGS sequence"/>
</dbReference>
<protein>
    <recommendedName>
        <fullName evidence="4">Transmembrane protein</fullName>
    </recommendedName>
</protein>
<dbReference type="EMBL" id="CT867985">
    <property type="protein sequence ID" value="CAK55817.1"/>
    <property type="molecule type" value="Genomic_DNA"/>
</dbReference>